<dbReference type="InterPro" id="IPR029030">
    <property type="entry name" value="Caspase-like_dom_sf"/>
</dbReference>
<dbReference type="PANTHER" id="PTHR48104:SF30">
    <property type="entry name" value="METACASPASE-1"/>
    <property type="match status" value="1"/>
</dbReference>
<sequence length="481" mass="53794">MSSSLKRALRKSITPDIDTEDNTNESNLATPAESNENETPDTHENETMAEEDEVMVNSPGEEVKEEEKDTEEAKEDDDKQEEGEDGEEKDQDGEDKKNAEEDGEAKEEDEAEEEGKFVFEGRNPKLIKGKVSMISGCMDIQTSTDIGDISETVKHLTPAGLGGGALTSVLIDTLTAHKKAGTKPSKMEVIKELKAKLEDLDVTQRPQISTSSIVDLSEPFEFVPSDCSGVRRAVVIGINYTGTSNELRGCHNDAINLKAFLMEEQGFDEDNITMLLDDGKETNPTKLNIMMALHHMVQSSKSGDFCFMSYSGHGDFIVDRSGDEKDGWDEVLCAVDHENVVDDELWETVVSKLKTGVTLFGISDSCHSGTVMDLPYRYQFAEDSEVWDEREEYVAALREHLAQQEEEEEEEEEKAREEKEKEKAEEEAESSSELDDQMLAMTAILMMMQVNRKMSKTKVKNMKKKMNAMMAFFGGDDDDDE</sequence>
<reference evidence="4" key="1">
    <citation type="submission" date="2020-06" db="EMBL/GenBank/DDBJ databases">
        <authorList>
            <consortium name="Plant Systems Biology data submission"/>
        </authorList>
    </citation>
    <scope>NUCLEOTIDE SEQUENCE</scope>
    <source>
        <strain evidence="4">D6</strain>
    </source>
</reference>
<feature type="compositionally biased region" description="Acidic residues" evidence="2">
    <location>
        <begin position="101"/>
        <end position="113"/>
    </location>
</feature>
<dbReference type="GO" id="GO:0006508">
    <property type="term" value="P:proteolysis"/>
    <property type="evidence" value="ECO:0007669"/>
    <property type="project" value="InterPro"/>
</dbReference>
<dbReference type="PANTHER" id="PTHR48104">
    <property type="entry name" value="METACASPASE-4"/>
    <property type="match status" value="1"/>
</dbReference>
<keyword evidence="5" id="KW-1185">Reference proteome</keyword>
<feature type="region of interest" description="Disordered" evidence="2">
    <location>
        <begin position="401"/>
        <end position="436"/>
    </location>
</feature>
<feature type="domain" description="Peptidase C14 caspase" evidence="3">
    <location>
        <begin position="231"/>
        <end position="419"/>
    </location>
</feature>
<feature type="compositionally biased region" description="Acidic residues" evidence="2">
    <location>
        <begin position="68"/>
        <end position="93"/>
    </location>
</feature>
<proteinExistence type="inferred from homology"/>
<dbReference type="InterPro" id="IPR011600">
    <property type="entry name" value="Pept_C14_caspase"/>
</dbReference>
<comment type="caution">
    <text evidence="4">The sequence shown here is derived from an EMBL/GenBank/DDBJ whole genome shotgun (WGS) entry which is preliminary data.</text>
</comment>
<dbReference type="InterPro" id="IPR050452">
    <property type="entry name" value="Metacaspase"/>
</dbReference>
<dbReference type="EMBL" id="CAICTM010000113">
    <property type="protein sequence ID" value="CAB9501643.1"/>
    <property type="molecule type" value="Genomic_DNA"/>
</dbReference>
<evidence type="ECO:0000256" key="2">
    <source>
        <dbReference type="SAM" id="MobiDB-lite"/>
    </source>
</evidence>
<feature type="compositionally biased region" description="Polar residues" evidence="2">
    <location>
        <begin position="24"/>
        <end position="34"/>
    </location>
</feature>
<dbReference type="Proteomes" id="UP001153069">
    <property type="component" value="Unassembled WGS sequence"/>
</dbReference>
<name>A0A9N8H9D1_9STRA</name>
<dbReference type="Pfam" id="PF00656">
    <property type="entry name" value="Peptidase_C14"/>
    <property type="match status" value="1"/>
</dbReference>
<dbReference type="AlphaFoldDB" id="A0A9N8H9D1"/>
<dbReference type="Gene3D" id="3.40.50.12660">
    <property type="match status" value="2"/>
</dbReference>
<accession>A0A9N8H9D1</accession>
<dbReference type="GO" id="GO:0005737">
    <property type="term" value="C:cytoplasm"/>
    <property type="evidence" value="ECO:0007669"/>
    <property type="project" value="TreeGrafter"/>
</dbReference>
<feature type="compositionally biased region" description="Acidic residues" evidence="2">
    <location>
        <begin position="425"/>
        <end position="436"/>
    </location>
</feature>
<feature type="region of interest" description="Disordered" evidence="2">
    <location>
        <begin position="1"/>
        <end position="118"/>
    </location>
</feature>
<organism evidence="4 5">
    <name type="scientific">Seminavis robusta</name>
    <dbReference type="NCBI Taxonomy" id="568900"/>
    <lineage>
        <taxon>Eukaryota</taxon>
        <taxon>Sar</taxon>
        <taxon>Stramenopiles</taxon>
        <taxon>Ochrophyta</taxon>
        <taxon>Bacillariophyta</taxon>
        <taxon>Bacillariophyceae</taxon>
        <taxon>Bacillariophycidae</taxon>
        <taxon>Naviculales</taxon>
        <taxon>Naviculaceae</taxon>
        <taxon>Seminavis</taxon>
    </lineage>
</organism>
<comment type="similarity">
    <text evidence="1">Belongs to the peptidase C14B family.</text>
</comment>
<evidence type="ECO:0000259" key="3">
    <source>
        <dbReference type="Pfam" id="PF00656"/>
    </source>
</evidence>
<protein>
    <submittedName>
        <fullName evidence="4">Metacaspase-1</fullName>
    </submittedName>
</protein>
<dbReference type="GO" id="GO:0004197">
    <property type="term" value="F:cysteine-type endopeptidase activity"/>
    <property type="evidence" value="ECO:0007669"/>
    <property type="project" value="InterPro"/>
</dbReference>
<evidence type="ECO:0000313" key="4">
    <source>
        <dbReference type="EMBL" id="CAB9501643.1"/>
    </source>
</evidence>
<evidence type="ECO:0000313" key="5">
    <source>
        <dbReference type="Proteomes" id="UP001153069"/>
    </source>
</evidence>
<feature type="compositionally biased region" description="Basic and acidic residues" evidence="2">
    <location>
        <begin position="413"/>
        <end position="424"/>
    </location>
</feature>
<dbReference type="OrthoDB" id="3223806at2759"/>
<dbReference type="SUPFAM" id="SSF52129">
    <property type="entry name" value="Caspase-like"/>
    <property type="match status" value="1"/>
</dbReference>
<evidence type="ECO:0000256" key="1">
    <source>
        <dbReference type="ARBA" id="ARBA00009005"/>
    </source>
</evidence>
<gene>
    <name evidence="4" type="ORF">SEMRO_114_G056360.1</name>
</gene>